<feature type="transmembrane region" description="Helical" evidence="6">
    <location>
        <begin position="260"/>
        <end position="288"/>
    </location>
</feature>
<dbReference type="InterPro" id="IPR035681">
    <property type="entry name" value="ComA-like_MBL"/>
</dbReference>
<evidence type="ECO:0000313" key="9">
    <source>
        <dbReference type="EMBL" id="OJG78251.1"/>
    </source>
</evidence>
<dbReference type="PANTHER" id="PTHR30619">
    <property type="entry name" value="DNA INTERNALIZATION/COMPETENCE PROTEIN COMEC/REC2"/>
    <property type="match status" value="1"/>
</dbReference>
<dbReference type="InterPro" id="IPR004477">
    <property type="entry name" value="ComEC_N"/>
</dbReference>
<dbReference type="InterPro" id="IPR052159">
    <property type="entry name" value="Competence_DNA_uptake"/>
</dbReference>
<keyword evidence="5 6" id="KW-0472">Membrane</keyword>
<dbReference type="Pfam" id="PF00753">
    <property type="entry name" value="Lactamase_B"/>
    <property type="match status" value="1"/>
</dbReference>
<evidence type="ECO:0008006" key="11">
    <source>
        <dbReference type="Google" id="ProtNLM"/>
    </source>
</evidence>
<feature type="transmembrane region" description="Helical" evidence="6">
    <location>
        <begin position="349"/>
        <end position="368"/>
    </location>
</feature>
<evidence type="ECO:0000256" key="2">
    <source>
        <dbReference type="ARBA" id="ARBA00022475"/>
    </source>
</evidence>
<dbReference type="Pfam" id="PF03772">
    <property type="entry name" value="Competence"/>
    <property type="match status" value="1"/>
</dbReference>
<feature type="transmembrane region" description="Helical" evidence="6">
    <location>
        <begin position="424"/>
        <end position="450"/>
    </location>
</feature>
<evidence type="ECO:0000259" key="7">
    <source>
        <dbReference type="Pfam" id="PF00753"/>
    </source>
</evidence>
<evidence type="ECO:0000313" key="10">
    <source>
        <dbReference type="Proteomes" id="UP000182152"/>
    </source>
</evidence>
<feature type="transmembrane region" description="Helical" evidence="6">
    <location>
        <begin position="462"/>
        <end position="478"/>
    </location>
</feature>
<protein>
    <recommendedName>
        <fullName evidence="11">Metallo-beta-lactamase domain-containing protein</fullName>
    </recommendedName>
</protein>
<dbReference type="InterPro" id="IPR001279">
    <property type="entry name" value="Metallo-B-lactamas"/>
</dbReference>
<feature type="transmembrane region" description="Helical" evidence="6">
    <location>
        <begin position="300"/>
        <end position="318"/>
    </location>
</feature>
<dbReference type="Proteomes" id="UP000182152">
    <property type="component" value="Unassembled WGS sequence"/>
</dbReference>
<dbReference type="InterPro" id="IPR004797">
    <property type="entry name" value="Competence_ComEC/Rec2"/>
</dbReference>
<dbReference type="PANTHER" id="PTHR30619:SF1">
    <property type="entry name" value="RECOMBINATION PROTEIN 2"/>
    <property type="match status" value="1"/>
</dbReference>
<evidence type="ECO:0000259" key="8">
    <source>
        <dbReference type="Pfam" id="PF03772"/>
    </source>
</evidence>
<evidence type="ECO:0000256" key="5">
    <source>
        <dbReference type="ARBA" id="ARBA00023136"/>
    </source>
</evidence>
<feature type="transmembrane region" description="Helical" evidence="6">
    <location>
        <begin position="5"/>
        <end position="21"/>
    </location>
</feature>
<feature type="transmembrane region" description="Helical" evidence="6">
    <location>
        <begin position="226"/>
        <end position="248"/>
    </location>
</feature>
<dbReference type="AlphaFoldDB" id="A0A1L8WB49"/>
<keyword evidence="4 6" id="KW-1133">Transmembrane helix</keyword>
<organism evidence="9 10">
    <name type="scientific">Enterococcus ratti</name>
    <dbReference type="NCBI Taxonomy" id="150033"/>
    <lineage>
        <taxon>Bacteria</taxon>
        <taxon>Bacillati</taxon>
        <taxon>Bacillota</taxon>
        <taxon>Bacilli</taxon>
        <taxon>Lactobacillales</taxon>
        <taxon>Enterococcaceae</taxon>
        <taxon>Enterococcus</taxon>
    </lineage>
</organism>
<dbReference type="InterPro" id="IPR036866">
    <property type="entry name" value="RibonucZ/Hydroxyglut_hydro"/>
</dbReference>
<accession>A0A1L8WB49</accession>
<evidence type="ECO:0000256" key="6">
    <source>
        <dbReference type="SAM" id="Phobius"/>
    </source>
</evidence>
<feature type="domain" description="Metallo-beta-lactamase" evidence="7">
    <location>
        <begin position="488"/>
        <end position="698"/>
    </location>
</feature>
<keyword evidence="2" id="KW-1003">Cell membrane</keyword>
<dbReference type="NCBIfam" id="TIGR00360">
    <property type="entry name" value="ComEC_N-term"/>
    <property type="match status" value="1"/>
</dbReference>
<feature type="transmembrane region" description="Helical" evidence="6">
    <location>
        <begin position="380"/>
        <end position="403"/>
    </location>
</feature>
<dbReference type="GO" id="GO:0030420">
    <property type="term" value="P:establishment of competence for transformation"/>
    <property type="evidence" value="ECO:0007669"/>
    <property type="project" value="InterPro"/>
</dbReference>
<feature type="domain" description="ComEC/Rec2-related protein" evidence="8">
    <location>
        <begin position="205"/>
        <end position="452"/>
    </location>
</feature>
<evidence type="ECO:0000256" key="3">
    <source>
        <dbReference type="ARBA" id="ARBA00022692"/>
    </source>
</evidence>
<proteinExistence type="predicted"/>
<dbReference type="GO" id="GO:0005886">
    <property type="term" value="C:plasma membrane"/>
    <property type="evidence" value="ECO:0007669"/>
    <property type="project" value="UniProtKB-SubCell"/>
</dbReference>
<gene>
    <name evidence="9" type="ORF">RV14_GL001192</name>
</gene>
<dbReference type="Gene3D" id="3.60.15.10">
    <property type="entry name" value="Ribonuclease Z/Hydroxyacylglutathione hydrolase-like"/>
    <property type="match status" value="1"/>
</dbReference>
<dbReference type="STRING" id="150033.RV14_GL001192"/>
<keyword evidence="10" id="KW-1185">Reference proteome</keyword>
<dbReference type="NCBIfam" id="TIGR00361">
    <property type="entry name" value="ComEC_Rec2"/>
    <property type="match status" value="1"/>
</dbReference>
<reference evidence="9 10" key="1">
    <citation type="submission" date="2014-12" db="EMBL/GenBank/DDBJ databases">
        <title>Draft genome sequences of 29 type strains of Enterococci.</title>
        <authorList>
            <person name="Zhong Z."/>
            <person name="Sun Z."/>
            <person name="Liu W."/>
            <person name="Zhang W."/>
            <person name="Zhang H."/>
        </authorList>
    </citation>
    <scope>NUCLEOTIDE SEQUENCE [LARGE SCALE GENOMIC DNA]</scope>
    <source>
        <strain evidence="9 10">DSM 15687</strain>
    </source>
</reference>
<feature type="transmembrane region" description="Helical" evidence="6">
    <location>
        <begin position="45"/>
        <end position="62"/>
    </location>
</feature>
<name>A0A1L8WB49_9ENTE</name>
<comment type="caution">
    <text evidence="9">The sequence shown here is derived from an EMBL/GenBank/DDBJ whole genome shotgun (WGS) entry which is preliminary data.</text>
</comment>
<dbReference type="EMBL" id="JXLB01000025">
    <property type="protein sequence ID" value="OJG78251.1"/>
    <property type="molecule type" value="Genomic_DNA"/>
</dbReference>
<keyword evidence="3 6" id="KW-0812">Transmembrane</keyword>
<sequence length="749" mass="86018">MQNRLVFPAISSIFICLVYYTDKEYNRLIFAGFFFFFLLKENKQVMYLSLSCSLLVFFSCWLKEKEPIVDKNTIERVAVVSDTVKLNGDLVHFVGLTNSRQKLHLSYYAKSEKERDSFLIMRREAITLVVLGDYQAPVKQRNAYAFDQVKNDNIHRIAGRFQIRKIKELFKENSWQNFLTRKRGTFITYIQNSFPNKVSVYMNALLFGYKDSQFLTSEETYKKTGLLHLFSLSGMHIQAYLGWLYYLFRRGGFTLSFSFIPIVLLTLSYFVLTGGAISVLRAGILFLLKLALKLFKLKLSSLDCFSIILWLLLLIEPLCLFQGGGQLSVAMSFLFLLFPATARNKSQKIASIVLFSIGTLPLTVWHFYQWPVAGSVLTVLFAPIFLNFFLPLFVFLFIFRSYLPFFMVEGLEGLLGKFETFLDFFRFSTVIIGQPSFWLMIFSVGFFLWIIETKQMKPVSSMSYAMVIPCLMMFSRFFKLESSVTFSDVGQGDSILLTAPFQKETVMIDTGGKLSFQKEAWQKQRIRSYAEYNLVPFLKGKGISRINKLILTHNDIDHVGELATLSKQFKIDSVYIGWGAGNSPSLSKQLKLLKKMGTKIYEVKQEDQIKGYFDFFVLAPDKKGTGKNQDSIGLVFTYRLLCFLLLGDIDQVTEEKIRKRYPNLKTDVIKLGHHGSRTSSSPKFIEQLAATYGVISCGLNNSFGHPHQEVLEILAAYQIKALRTDQQGSISFKWHPLWYPTGKIQPLIN</sequence>
<evidence type="ECO:0000256" key="1">
    <source>
        <dbReference type="ARBA" id="ARBA00004651"/>
    </source>
</evidence>
<evidence type="ECO:0000256" key="4">
    <source>
        <dbReference type="ARBA" id="ARBA00022989"/>
    </source>
</evidence>
<dbReference type="CDD" id="cd07731">
    <property type="entry name" value="ComA-like_MBL-fold"/>
    <property type="match status" value="1"/>
</dbReference>
<comment type="subcellular location">
    <subcellularLocation>
        <location evidence="1">Cell membrane</location>
        <topology evidence="1">Multi-pass membrane protein</topology>
    </subcellularLocation>
</comment>
<dbReference type="SUPFAM" id="SSF56281">
    <property type="entry name" value="Metallo-hydrolase/oxidoreductase"/>
    <property type="match status" value="1"/>
</dbReference>